<gene>
    <name evidence="3" type="ORF">MEDL_58971</name>
</gene>
<dbReference type="NCBIfam" id="TIGR02464">
    <property type="entry name" value="ribofla_fusion"/>
    <property type="match status" value="2"/>
</dbReference>
<feature type="compositionally biased region" description="Polar residues" evidence="1">
    <location>
        <begin position="11"/>
        <end position="22"/>
    </location>
</feature>
<evidence type="ECO:0000256" key="1">
    <source>
        <dbReference type="SAM" id="MobiDB-lite"/>
    </source>
</evidence>
<dbReference type="CDD" id="cd15457">
    <property type="entry name" value="NADAR"/>
    <property type="match status" value="2"/>
</dbReference>
<feature type="region of interest" description="Disordered" evidence="1">
    <location>
        <begin position="1"/>
        <end position="24"/>
    </location>
</feature>
<proteinExistence type="predicted"/>
<accession>A0A8S3UY06</accession>
<dbReference type="Proteomes" id="UP000683360">
    <property type="component" value="Unassembled WGS sequence"/>
</dbReference>
<feature type="compositionally biased region" description="Basic and acidic residues" evidence="1">
    <location>
        <begin position="520"/>
        <end position="533"/>
    </location>
</feature>
<dbReference type="Pfam" id="PF08719">
    <property type="entry name" value="NADAR"/>
    <property type="match status" value="2"/>
</dbReference>
<feature type="compositionally biased region" description="Low complexity" evidence="1">
    <location>
        <begin position="63"/>
        <end position="80"/>
    </location>
</feature>
<feature type="region of interest" description="Disordered" evidence="1">
    <location>
        <begin position="151"/>
        <end position="242"/>
    </location>
</feature>
<organism evidence="3 4">
    <name type="scientific">Mytilus edulis</name>
    <name type="common">Blue mussel</name>
    <dbReference type="NCBI Taxonomy" id="6550"/>
    <lineage>
        <taxon>Eukaryota</taxon>
        <taxon>Metazoa</taxon>
        <taxon>Spiralia</taxon>
        <taxon>Lophotrochozoa</taxon>
        <taxon>Mollusca</taxon>
        <taxon>Bivalvia</taxon>
        <taxon>Autobranchia</taxon>
        <taxon>Pteriomorphia</taxon>
        <taxon>Mytilida</taxon>
        <taxon>Mytiloidea</taxon>
        <taxon>Mytilidae</taxon>
        <taxon>Mytilinae</taxon>
        <taxon>Mytilus</taxon>
    </lineage>
</organism>
<dbReference type="SUPFAM" id="SSF143990">
    <property type="entry name" value="YbiA-like"/>
    <property type="match status" value="2"/>
</dbReference>
<dbReference type="AlphaFoldDB" id="A0A8S3UY06"/>
<dbReference type="InterPro" id="IPR037238">
    <property type="entry name" value="YbiA-like_sf"/>
</dbReference>
<name>A0A8S3UY06_MYTED</name>
<dbReference type="EMBL" id="CAJPWZ010002889">
    <property type="protein sequence ID" value="CAG2247030.1"/>
    <property type="molecule type" value="Genomic_DNA"/>
</dbReference>
<feature type="region of interest" description="Disordered" evidence="1">
    <location>
        <begin position="37"/>
        <end position="108"/>
    </location>
</feature>
<evidence type="ECO:0000259" key="2">
    <source>
        <dbReference type="Pfam" id="PF08719"/>
    </source>
</evidence>
<keyword evidence="4" id="KW-1185">Reference proteome</keyword>
<protein>
    <submittedName>
        <fullName evidence="3">K09935</fullName>
    </submittedName>
</protein>
<reference evidence="3" key="1">
    <citation type="submission" date="2021-03" db="EMBL/GenBank/DDBJ databases">
        <authorList>
            <person name="Bekaert M."/>
        </authorList>
    </citation>
    <scope>NUCLEOTIDE SEQUENCE</scope>
</reference>
<feature type="region of interest" description="Disordered" evidence="1">
    <location>
        <begin position="497"/>
        <end position="563"/>
    </location>
</feature>
<dbReference type="Gene3D" id="1.10.357.40">
    <property type="entry name" value="YbiA-like"/>
    <property type="match status" value="2"/>
</dbReference>
<feature type="domain" description="NADAR" evidence="2">
    <location>
        <begin position="613"/>
        <end position="762"/>
    </location>
</feature>
<dbReference type="InterPro" id="IPR012816">
    <property type="entry name" value="NADAR"/>
</dbReference>
<feature type="compositionally biased region" description="Basic and acidic residues" evidence="1">
    <location>
        <begin position="215"/>
        <end position="242"/>
    </location>
</feature>
<evidence type="ECO:0000313" key="3">
    <source>
        <dbReference type="EMBL" id="CAG2247030.1"/>
    </source>
</evidence>
<evidence type="ECO:0000313" key="4">
    <source>
        <dbReference type="Proteomes" id="UP000683360"/>
    </source>
</evidence>
<dbReference type="OrthoDB" id="206452at2759"/>
<feature type="compositionally biased region" description="Polar residues" evidence="1">
    <location>
        <begin position="497"/>
        <end position="516"/>
    </location>
</feature>
<feature type="compositionally biased region" description="Basic and acidic residues" evidence="1">
    <location>
        <begin position="1"/>
        <end position="10"/>
    </location>
</feature>
<feature type="region of interest" description="Disordered" evidence="1">
    <location>
        <begin position="766"/>
        <end position="815"/>
    </location>
</feature>
<sequence>MNSTKQKENNDFNISSQSNHVNTEIGAQVYNTDCHVTGEKSQASNTKEGACAESTNEKEDMMNNVNKSNNSNKSGDNTKSVADKDQTSALNKVTEGASGNKGMNDIEPVDVENKNIKDFSLNSAKGDATQLSFISAKSNDDTDDKHKQNIEAACNPETLSKQQVDVKDDKASTGAKSKNKKYVKPEDAKGNFYNNIQNQQRDKRNMQQNQNGQVKTDEKNKRDQKASKGATRDSNKKPKENAALRQKAFEAYEFFWRSHSPYSQWYPSDFTVDGIKFNCAEQFMMYSKAVLFGDEQTAEKILNTSDPRKQKDLGRLVENFDKSLWDDSCSAIVERGNKAKFSQNKELKTTILKTFPKMLVEASPQDKIWGIGLEEKNPLAWDCKTWKGQNLLGKALTKVRDELMEIETSQNTVCQNKETKAERTTENTMNRLVDSDPKKVDEEETSLSNNSRAEKITDVNANALGTTYDFLHRAKKNRMSGNANNLRYQGEGAYQASWNSSRHVTNRGTNNRQRQANRPRKFEDVSFNQRDEYEYGNTSYPYQDEGAHQGYGTSSASEEYNHTPYRRSNDRYWQSNKTRKYNEFRPNQRGVHGNANKSKNSSLRQKAMQEFEFFWGSNFPYSQFYPCEFTVDDITFNCTEQFMMYSKAMLFKDKEVAEKVLKETDPLRHKKLGRQVKYFNQKTWDAHCSAIVERGNKAKFSQNAELKATIVETHPKTIVETSPHDKIWGIGLHKNDPLAWDRSTWKGLNLLGQALTKVRDEIIKEENEGARDEIKEEENKRARDEIKEEEKDNRPERGRDEIIKKENEGVNEMRE</sequence>
<comment type="caution">
    <text evidence="3">The sequence shown here is derived from an EMBL/GenBank/DDBJ whole genome shotgun (WGS) entry which is preliminary data.</text>
</comment>
<feature type="domain" description="NADAR" evidence="2">
    <location>
        <begin position="254"/>
        <end position="403"/>
    </location>
</feature>
<feature type="region of interest" description="Disordered" evidence="1">
    <location>
        <begin position="413"/>
        <end position="454"/>
    </location>
</feature>